<dbReference type="InterPro" id="IPR048684">
    <property type="entry name" value="COG4_C"/>
</dbReference>
<dbReference type="Proteomes" id="UP001642464">
    <property type="component" value="Unassembled WGS sequence"/>
</dbReference>
<dbReference type="InterPro" id="IPR048682">
    <property type="entry name" value="COG4"/>
</dbReference>
<accession>A0ABP0KK30</accession>
<evidence type="ECO:0000256" key="3">
    <source>
        <dbReference type="ARBA" id="ARBA00020975"/>
    </source>
</evidence>
<feature type="region of interest" description="Disordered" evidence="9">
    <location>
        <begin position="192"/>
        <end position="225"/>
    </location>
</feature>
<evidence type="ECO:0000256" key="9">
    <source>
        <dbReference type="SAM" id="MobiDB-lite"/>
    </source>
</evidence>
<evidence type="ECO:0000313" key="11">
    <source>
        <dbReference type="EMBL" id="CAK9026972.1"/>
    </source>
</evidence>
<evidence type="ECO:0000256" key="4">
    <source>
        <dbReference type="ARBA" id="ARBA00022448"/>
    </source>
</evidence>
<feature type="compositionally biased region" description="Low complexity" evidence="9">
    <location>
        <begin position="627"/>
        <end position="645"/>
    </location>
</feature>
<proteinExistence type="inferred from homology"/>
<keyword evidence="4" id="KW-0813">Transport</keyword>
<feature type="non-terminal residue" evidence="11">
    <location>
        <position position="1"/>
    </location>
</feature>
<dbReference type="InterPro" id="IPR013167">
    <property type="entry name" value="COG4_M"/>
</dbReference>
<dbReference type="PANTHER" id="PTHR24016:SF0">
    <property type="entry name" value="CONSERVED OLIGOMERIC GOLGI COMPLEX SUBUNIT 4"/>
    <property type="match status" value="1"/>
</dbReference>
<comment type="subcellular location">
    <subcellularLocation>
        <location evidence="1">Golgi apparatus membrane</location>
        <topology evidence="1">Peripheral membrane protein</topology>
    </subcellularLocation>
</comment>
<evidence type="ECO:0000256" key="7">
    <source>
        <dbReference type="ARBA" id="ARBA00023136"/>
    </source>
</evidence>
<feature type="compositionally biased region" description="Polar residues" evidence="9">
    <location>
        <begin position="646"/>
        <end position="659"/>
    </location>
</feature>
<feature type="domain" description="COG4 transport protein middle alpha-helical bundle" evidence="10">
    <location>
        <begin position="235"/>
        <end position="596"/>
    </location>
</feature>
<dbReference type="Pfam" id="PF20663">
    <property type="entry name" value="COG4_N"/>
    <property type="match status" value="1"/>
</dbReference>
<evidence type="ECO:0000313" key="12">
    <source>
        <dbReference type="Proteomes" id="UP001642464"/>
    </source>
</evidence>
<evidence type="ECO:0000256" key="1">
    <source>
        <dbReference type="ARBA" id="ARBA00004395"/>
    </source>
</evidence>
<dbReference type="EMBL" id="CAXAMM010011775">
    <property type="protein sequence ID" value="CAK9026972.1"/>
    <property type="molecule type" value="Genomic_DNA"/>
</dbReference>
<feature type="region of interest" description="Disordered" evidence="9">
    <location>
        <begin position="31"/>
        <end position="73"/>
    </location>
</feature>
<evidence type="ECO:0000256" key="5">
    <source>
        <dbReference type="ARBA" id="ARBA00022927"/>
    </source>
</evidence>
<keyword evidence="12" id="KW-1185">Reference proteome</keyword>
<comment type="similarity">
    <text evidence="2">Belongs to the COG4 family.</text>
</comment>
<sequence>EVVDLGKDPGELARALRDTLAQEDELKARITTALRESDGADGGEAAPQMDGAAESRLGAAAPGEKEEDSRNPAATIEEDAVAAAARGPSMTEQLQDALESLGGAIPTLQVVYRGASKLDARIFETKEMADIVSKRVREIDIARSRALEALAKVRSVMELRTCVKGVKDCMGKGDLEAASEYIFRYRKAAHRKDEDEEPVQESDRGPDVEKDDEQEPGSDGDRQRSELDLELGAELKSFEDTLRRAALEQLNEAIDRKNDDAVIKGCRVFAKLGQPKEGVTRLLDYRCEQLRNDVALEIDITLANAGESGARGADYEYGQDENGEAGPRGASPSAEGAAPSKTWLDLLAYLLNQGAAVIQRTSALVRAQFSDRAELQALVVSLVNAECDKLISRILRAFMEKRQVEDRVKLIISGADKLSEAMLLGSSAWFDAETAQTDAILALDKLLDDIALMLKYTETYNQFILARRRESDMVEEEHIHGGSGDYVNAVQELAGYYVVLEETYMTTAIQMALQKEIPLDHVSATEGLADHQEAGQGVSKEVIVSSIIEDSFYVIDSKCKDRAMATGHVNSLRTVVSSMVRELEETVAAALHRRVEDIREDTSLLSAQSQEQLDRLRQAAFSQAQAALTSSPSASKSKGKGAQTADGNGSSTLGATAQSGDDLLAPETTLNTLSLGMTYTNTLRQSLEAFALQQVVDAKERQNLESRVDGLLETIEVFRRIRAAGLDRMVNLLKPKLHEQMRTTLGDPTVSFELTEDEYLEQNEGNDPYVRELLQMAETLLAQTSRDLDLDCSTQLGVLVAEFVARGLEAAVVSKYFTPFGALLLDRQLRSIIKFFEVRFGGAARARFRRLQQITDLLNLDRVEDVHDVYVEPETSSAVVSAAGSAAGSATGAAAAGPSLKPKEVKRVLERRIDFRKEDIKRLKT</sequence>
<dbReference type="Gene3D" id="1.20.58.1970">
    <property type="match status" value="1"/>
</dbReference>
<feature type="region of interest" description="Disordered" evidence="9">
    <location>
        <begin position="627"/>
        <end position="660"/>
    </location>
</feature>
<dbReference type="Pfam" id="PF08318">
    <property type="entry name" value="COG4_m"/>
    <property type="match status" value="1"/>
</dbReference>
<gene>
    <name evidence="11" type="ORF">SCF082_LOCUS17727</name>
</gene>
<dbReference type="SMART" id="SM00762">
    <property type="entry name" value="Cog4"/>
    <property type="match status" value="1"/>
</dbReference>
<dbReference type="Pfam" id="PF20662">
    <property type="entry name" value="COG4_C"/>
    <property type="match status" value="1"/>
</dbReference>
<feature type="compositionally biased region" description="Acidic residues" evidence="9">
    <location>
        <begin position="209"/>
        <end position="218"/>
    </location>
</feature>
<feature type="compositionally biased region" description="Low complexity" evidence="9">
    <location>
        <begin position="325"/>
        <end position="337"/>
    </location>
</feature>
<dbReference type="PANTHER" id="PTHR24016">
    <property type="entry name" value="CONSERVED OLIGOMERIC GOLGI COMPLEX SUBUNIT 4"/>
    <property type="match status" value="1"/>
</dbReference>
<reference evidence="11 12" key="1">
    <citation type="submission" date="2024-02" db="EMBL/GenBank/DDBJ databases">
        <authorList>
            <person name="Chen Y."/>
            <person name="Shah S."/>
            <person name="Dougan E. K."/>
            <person name="Thang M."/>
            <person name="Chan C."/>
        </authorList>
    </citation>
    <scope>NUCLEOTIDE SEQUENCE [LARGE SCALE GENOMIC DNA]</scope>
</reference>
<keyword evidence="6" id="KW-0333">Golgi apparatus</keyword>
<keyword evidence="7" id="KW-0472">Membrane</keyword>
<evidence type="ECO:0000256" key="2">
    <source>
        <dbReference type="ARBA" id="ARBA00009215"/>
    </source>
</evidence>
<dbReference type="InterPro" id="IPR048680">
    <property type="entry name" value="COG4_N"/>
</dbReference>
<evidence type="ECO:0000259" key="10">
    <source>
        <dbReference type="SMART" id="SM00762"/>
    </source>
</evidence>
<name>A0ABP0KK30_9DINO</name>
<comment type="caution">
    <text evidence="11">The sequence shown here is derived from an EMBL/GenBank/DDBJ whole genome shotgun (WGS) entry which is preliminary data.</text>
</comment>
<protein>
    <recommendedName>
        <fullName evidence="3">Conserved oligomeric Golgi complex subunit 4</fullName>
    </recommendedName>
    <alternativeName>
        <fullName evidence="8">Component of oligomeric Golgi complex 4</fullName>
    </alternativeName>
</protein>
<evidence type="ECO:0000256" key="8">
    <source>
        <dbReference type="ARBA" id="ARBA00031340"/>
    </source>
</evidence>
<keyword evidence="5" id="KW-0653">Protein transport</keyword>
<organism evidence="11 12">
    <name type="scientific">Durusdinium trenchii</name>
    <dbReference type="NCBI Taxonomy" id="1381693"/>
    <lineage>
        <taxon>Eukaryota</taxon>
        <taxon>Sar</taxon>
        <taxon>Alveolata</taxon>
        <taxon>Dinophyceae</taxon>
        <taxon>Suessiales</taxon>
        <taxon>Symbiodiniaceae</taxon>
        <taxon>Durusdinium</taxon>
    </lineage>
</organism>
<feature type="region of interest" description="Disordered" evidence="9">
    <location>
        <begin position="311"/>
        <end position="337"/>
    </location>
</feature>
<evidence type="ECO:0000256" key="6">
    <source>
        <dbReference type="ARBA" id="ARBA00023034"/>
    </source>
</evidence>